<evidence type="ECO:0000256" key="1">
    <source>
        <dbReference type="SAM" id="MobiDB-lite"/>
    </source>
</evidence>
<name>G3HIA0_CRIGR</name>
<gene>
    <name evidence="2" type="ORF">I79_010367</name>
</gene>
<dbReference type="InParanoid" id="G3HIA0"/>
<proteinExistence type="predicted"/>
<dbReference type="EMBL" id="JH000399">
    <property type="protein sequence ID" value="EGW10636.1"/>
    <property type="molecule type" value="Genomic_DNA"/>
</dbReference>
<feature type="compositionally biased region" description="Polar residues" evidence="1">
    <location>
        <begin position="11"/>
        <end position="23"/>
    </location>
</feature>
<dbReference type="Proteomes" id="UP000001075">
    <property type="component" value="Unassembled WGS sequence"/>
</dbReference>
<feature type="region of interest" description="Disordered" evidence="1">
    <location>
        <begin position="1"/>
        <end position="50"/>
    </location>
</feature>
<reference evidence="3" key="1">
    <citation type="journal article" date="2011" name="Nat. Biotechnol.">
        <title>The genomic sequence of the Chinese hamster ovary (CHO)-K1 cell line.</title>
        <authorList>
            <person name="Xu X."/>
            <person name="Nagarajan H."/>
            <person name="Lewis N.E."/>
            <person name="Pan S."/>
            <person name="Cai Z."/>
            <person name="Liu X."/>
            <person name="Chen W."/>
            <person name="Xie M."/>
            <person name="Wang W."/>
            <person name="Hammond S."/>
            <person name="Andersen M.R."/>
            <person name="Neff N."/>
            <person name="Passarelli B."/>
            <person name="Koh W."/>
            <person name="Fan H.C."/>
            <person name="Wang J."/>
            <person name="Gui Y."/>
            <person name="Lee K.H."/>
            <person name="Betenbaugh M.J."/>
            <person name="Quake S.R."/>
            <person name="Famili I."/>
            <person name="Palsson B.O."/>
            <person name="Wang J."/>
        </authorList>
    </citation>
    <scope>NUCLEOTIDE SEQUENCE [LARGE SCALE GENOMIC DNA]</scope>
    <source>
        <strain evidence="3">CHO K1 cell line</strain>
    </source>
</reference>
<dbReference type="AlphaFoldDB" id="G3HIA0"/>
<organism evidence="2 3">
    <name type="scientific">Cricetulus griseus</name>
    <name type="common">Chinese hamster</name>
    <name type="synonym">Cricetulus barabensis griseus</name>
    <dbReference type="NCBI Taxonomy" id="10029"/>
    <lineage>
        <taxon>Eukaryota</taxon>
        <taxon>Metazoa</taxon>
        <taxon>Chordata</taxon>
        <taxon>Craniata</taxon>
        <taxon>Vertebrata</taxon>
        <taxon>Euteleostomi</taxon>
        <taxon>Mammalia</taxon>
        <taxon>Eutheria</taxon>
        <taxon>Euarchontoglires</taxon>
        <taxon>Glires</taxon>
        <taxon>Rodentia</taxon>
        <taxon>Myomorpha</taxon>
        <taxon>Muroidea</taxon>
        <taxon>Cricetidae</taxon>
        <taxon>Cricetinae</taxon>
        <taxon>Cricetulus</taxon>
    </lineage>
</organism>
<protein>
    <submittedName>
        <fullName evidence="2">Uncharacterized protein</fullName>
    </submittedName>
</protein>
<accession>G3HIA0</accession>
<feature type="compositionally biased region" description="Basic residues" evidence="1">
    <location>
        <begin position="1"/>
        <end position="10"/>
    </location>
</feature>
<sequence>MPGVKGRHTHTFLNLSSLPSTSILPRPLPSPDPSPQIQKGSSAAPCVRSARSNEWKPLTAMLLF</sequence>
<evidence type="ECO:0000313" key="2">
    <source>
        <dbReference type="EMBL" id="EGW10636.1"/>
    </source>
</evidence>
<evidence type="ECO:0000313" key="3">
    <source>
        <dbReference type="Proteomes" id="UP000001075"/>
    </source>
</evidence>